<organism evidence="2 3">
    <name type="scientific">Alloalcanivorax xenomutans</name>
    <dbReference type="NCBI Taxonomy" id="1094342"/>
    <lineage>
        <taxon>Bacteria</taxon>
        <taxon>Pseudomonadati</taxon>
        <taxon>Pseudomonadota</taxon>
        <taxon>Gammaproteobacteria</taxon>
        <taxon>Oceanospirillales</taxon>
        <taxon>Alcanivoracaceae</taxon>
        <taxon>Alloalcanivorax</taxon>
    </lineage>
</organism>
<gene>
    <name evidence="2" type="ORF">LZG35_13815</name>
</gene>
<name>A0A9Q3ZHU9_9GAMM</name>
<sequence>MSSRSAPSALINFPRQAAFGRVLPKNKIYEHSRANTRLKDLFVTQVDQIIWQYKLAPETIKLPAKPGVPEIQVFAIQLKTPQLHEDVLRCIDGTVQYPILFELSHEGQTQTKACYKRPSEADGSKWVVSDYFATKWLAADTPRAPMPMALDLAALYEQLLHRLIPLIPRTGESLSDLVERSAQVRSKKREVDQTQVRLNKEKQFNRRVEINAQLRKLQTELEQLRGKGCP</sequence>
<evidence type="ECO:0000313" key="2">
    <source>
        <dbReference type="EMBL" id="MCE7509717.1"/>
    </source>
</evidence>
<dbReference type="AlphaFoldDB" id="A0A9Q3ZHU9"/>
<dbReference type="Pfam" id="PF14335">
    <property type="entry name" value="DUF4391"/>
    <property type="match status" value="1"/>
</dbReference>
<dbReference type="InterPro" id="IPR025503">
    <property type="entry name" value="DUF4391"/>
</dbReference>
<dbReference type="RefSeq" id="WP_055098934.1">
    <property type="nucleotide sequence ID" value="NZ_CP102389.1"/>
</dbReference>
<dbReference type="Proteomes" id="UP001107961">
    <property type="component" value="Unassembled WGS sequence"/>
</dbReference>
<dbReference type="EMBL" id="JAJVKT010000016">
    <property type="protein sequence ID" value="MCE7509717.1"/>
    <property type="molecule type" value="Genomic_DNA"/>
</dbReference>
<keyword evidence="1" id="KW-0175">Coiled coil</keyword>
<feature type="coiled-coil region" evidence="1">
    <location>
        <begin position="200"/>
        <end position="227"/>
    </location>
</feature>
<evidence type="ECO:0000256" key="1">
    <source>
        <dbReference type="SAM" id="Coils"/>
    </source>
</evidence>
<proteinExistence type="predicted"/>
<reference evidence="2" key="1">
    <citation type="submission" date="2022-01" db="EMBL/GenBank/DDBJ databases">
        <authorList>
            <person name="Karlyshev A.V."/>
            <person name="Jaspars M."/>
        </authorList>
    </citation>
    <scope>NUCLEOTIDE SEQUENCE</scope>
    <source>
        <strain evidence="2">AGSA3-2</strain>
    </source>
</reference>
<evidence type="ECO:0000313" key="3">
    <source>
        <dbReference type="Proteomes" id="UP001107961"/>
    </source>
</evidence>
<accession>A0A9Q3ZHU9</accession>
<protein>
    <submittedName>
        <fullName evidence="2">DUF4391 domain-containing protein</fullName>
    </submittedName>
</protein>
<comment type="caution">
    <text evidence="2">The sequence shown here is derived from an EMBL/GenBank/DDBJ whole genome shotgun (WGS) entry which is preliminary data.</text>
</comment>
<keyword evidence="3" id="KW-1185">Reference proteome</keyword>